<evidence type="ECO:0000256" key="1">
    <source>
        <dbReference type="SAM" id="SignalP"/>
    </source>
</evidence>
<accession>A0A432CQH2</accession>
<evidence type="ECO:0000313" key="2">
    <source>
        <dbReference type="EMBL" id="RTZ07869.1"/>
    </source>
</evidence>
<organism evidence="2 3">
    <name type="scientific">Flavobacterium bomense</name>
    <dbReference type="NCBI Taxonomy" id="2497483"/>
    <lineage>
        <taxon>Bacteria</taxon>
        <taxon>Pseudomonadati</taxon>
        <taxon>Bacteroidota</taxon>
        <taxon>Flavobacteriia</taxon>
        <taxon>Flavobacteriales</taxon>
        <taxon>Flavobacteriaceae</taxon>
        <taxon>Flavobacterium</taxon>
    </lineage>
</organism>
<evidence type="ECO:0008006" key="4">
    <source>
        <dbReference type="Google" id="ProtNLM"/>
    </source>
</evidence>
<dbReference type="AlphaFoldDB" id="A0A432CQH2"/>
<reference evidence="2 3" key="1">
    <citation type="submission" date="2018-12" db="EMBL/GenBank/DDBJ databases">
        <title>Flavobacterium sp. nov., isolated from glacier ice.</title>
        <authorList>
            <person name="Liu Q."/>
            <person name="Xin Y.-H."/>
        </authorList>
    </citation>
    <scope>NUCLEOTIDE SEQUENCE [LARGE SCALE GENOMIC DNA]</scope>
    <source>
        <strain evidence="2 3">RB1N8</strain>
    </source>
</reference>
<proteinExistence type="predicted"/>
<dbReference type="EMBL" id="RYDJ01000001">
    <property type="protein sequence ID" value="RTZ07869.1"/>
    <property type="molecule type" value="Genomic_DNA"/>
</dbReference>
<dbReference type="Proteomes" id="UP000280825">
    <property type="component" value="Unassembled WGS sequence"/>
</dbReference>
<dbReference type="SUPFAM" id="SSF160574">
    <property type="entry name" value="BT0923-like"/>
    <property type="match status" value="1"/>
</dbReference>
<feature type="signal peptide" evidence="1">
    <location>
        <begin position="1"/>
        <end position="19"/>
    </location>
</feature>
<name>A0A432CQH2_9FLAO</name>
<gene>
    <name evidence="2" type="ORF">EKL98_00705</name>
</gene>
<comment type="caution">
    <text evidence="2">The sequence shown here is derived from an EMBL/GenBank/DDBJ whole genome shotgun (WGS) entry which is preliminary data.</text>
</comment>
<sequence length="98" mass="10649">MKKLILSAAIILGSMTAFATTVPTSNELVQTLSIQEEYVEVQVENVPDAIKTALLAAHPDAVLDKAHVNANKEYKLEVTAAAKKVILFADETGKWIQK</sequence>
<evidence type="ECO:0000313" key="3">
    <source>
        <dbReference type="Proteomes" id="UP000280825"/>
    </source>
</evidence>
<protein>
    <recommendedName>
        <fullName evidence="4">DUF2874 domain-containing protein</fullName>
    </recommendedName>
</protein>
<keyword evidence="3" id="KW-1185">Reference proteome</keyword>
<keyword evidence="1" id="KW-0732">Signal</keyword>
<dbReference type="RefSeq" id="WP_126458056.1">
    <property type="nucleotide sequence ID" value="NZ_RYDJ01000001.1"/>
</dbReference>
<feature type="chain" id="PRO_5019580051" description="DUF2874 domain-containing protein" evidence="1">
    <location>
        <begin position="20"/>
        <end position="98"/>
    </location>
</feature>